<dbReference type="EMBL" id="BSET01000002">
    <property type="protein sequence ID" value="GLK02544.1"/>
    <property type="molecule type" value="Genomic_DNA"/>
</dbReference>
<evidence type="ECO:0000313" key="2">
    <source>
        <dbReference type="Proteomes" id="UP001142325"/>
    </source>
</evidence>
<dbReference type="AlphaFoldDB" id="A0A9W6M9T5"/>
<dbReference type="Proteomes" id="UP001142325">
    <property type="component" value="Unassembled WGS sequence"/>
</dbReference>
<organism evidence="1 2">
    <name type="scientific">Microbacterium keratanolyticum</name>
    <dbReference type="NCBI Taxonomy" id="67574"/>
    <lineage>
        <taxon>Bacteria</taxon>
        <taxon>Bacillati</taxon>
        <taxon>Actinomycetota</taxon>
        <taxon>Actinomycetes</taxon>
        <taxon>Micrococcales</taxon>
        <taxon>Microbacteriaceae</taxon>
        <taxon>Microbacterium</taxon>
    </lineage>
</organism>
<name>A0A9W6M9T5_9MICO</name>
<comment type="caution">
    <text evidence="1">The sequence shown here is derived from an EMBL/GenBank/DDBJ whole genome shotgun (WGS) entry which is preliminary data.</text>
</comment>
<reference evidence="1" key="1">
    <citation type="journal article" date="2014" name="Int. J. Syst. Evol. Microbiol.">
        <title>Complete genome sequence of Corynebacterium casei LMG S-19264T (=DSM 44701T), isolated from a smear-ripened cheese.</title>
        <authorList>
            <consortium name="US DOE Joint Genome Institute (JGI-PGF)"/>
            <person name="Walter F."/>
            <person name="Albersmeier A."/>
            <person name="Kalinowski J."/>
            <person name="Ruckert C."/>
        </authorList>
    </citation>
    <scope>NUCLEOTIDE SEQUENCE</scope>
    <source>
        <strain evidence="1">VKM Ac-1958</strain>
    </source>
</reference>
<sequence>MSATTVPRFESRQVTEDEWLILDNRYGPTDLRCTIACVRLVEESLVDVVWLRDLPLSITYQFVLDVLEEVRGFYASEDQTHLLSA</sequence>
<accession>A0A9W6M9T5</accession>
<keyword evidence="2" id="KW-1185">Reference proteome</keyword>
<gene>
    <name evidence="1" type="ORF">GCM10017596_22590</name>
</gene>
<reference evidence="1" key="2">
    <citation type="submission" date="2023-01" db="EMBL/GenBank/DDBJ databases">
        <authorList>
            <person name="Sun Q."/>
            <person name="Evtushenko L."/>
        </authorList>
    </citation>
    <scope>NUCLEOTIDE SEQUENCE</scope>
    <source>
        <strain evidence="1">VKM Ac-1958</strain>
    </source>
</reference>
<protein>
    <submittedName>
        <fullName evidence="1">Uncharacterized protein</fullName>
    </submittedName>
</protein>
<evidence type="ECO:0000313" key="1">
    <source>
        <dbReference type="EMBL" id="GLK02544.1"/>
    </source>
</evidence>
<dbReference type="RefSeq" id="WP_204937399.1">
    <property type="nucleotide sequence ID" value="NZ_BAAAUM010000002.1"/>
</dbReference>
<proteinExistence type="predicted"/>